<dbReference type="EMBL" id="FOND01000035">
    <property type="protein sequence ID" value="SFF94642.1"/>
    <property type="molecule type" value="Genomic_DNA"/>
</dbReference>
<feature type="compositionally biased region" description="Basic residues" evidence="1">
    <location>
        <begin position="171"/>
        <end position="182"/>
    </location>
</feature>
<dbReference type="STRING" id="1798228.SAMN05216574_13518"/>
<protein>
    <submittedName>
        <fullName evidence="2">Uncharacterized protein</fullName>
    </submittedName>
</protein>
<feature type="region of interest" description="Disordered" evidence="1">
    <location>
        <begin position="1"/>
        <end position="20"/>
    </location>
</feature>
<accession>A0A1I2MT40</accession>
<name>A0A1I2MT40_9ACTN</name>
<dbReference type="AlphaFoldDB" id="A0A1I2MT40"/>
<reference evidence="3" key="1">
    <citation type="submission" date="2016-10" db="EMBL/GenBank/DDBJ databases">
        <authorList>
            <person name="Varghese N."/>
            <person name="Submissions S."/>
        </authorList>
    </citation>
    <scope>NUCLEOTIDE SEQUENCE [LARGE SCALE GENOMIC DNA]</scope>
    <source>
        <strain evidence="3">DSM 46838</strain>
    </source>
</reference>
<evidence type="ECO:0000313" key="2">
    <source>
        <dbReference type="EMBL" id="SFF94642.1"/>
    </source>
</evidence>
<sequence length="274" mass="29711">MTEQATGHPGPSDDTPPGQRAVLVVDLDGEPLAPLRALEEILLCLGTWEDDDRRDPSAVTEPLPVPAPLADRVALAAVQRLLTTLAPTQSQGPGRGRLLAPDGRYEHAPMTALTLPAADIDLLSAAALGHPGLDSDIADLVSTFAEQLGSGYHRTRPHRADLAPRTAGRPARPHPHRRHPTAHRPAAGHPARHRLRAQRRRGSRPRPHRRPHEPHLGPRLRHRPLPLLKPAAPGPPEVHRREQCVSRTESASARRTMPSMKPTRCDAQPGCSTG</sequence>
<gene>
    <name evidence="2" type="ORF">SAMN05216574_13518</name>
</gene>
<evidence type="ECO:0000313" key="3">
    <source>
        <dbReference type="Proteomes" id="UP000198589"/>
    </source>
</evidence>
<feature type="region of interest" description="Disordered" evidence="1">
    <location>
        <begin position="151"/>
        <end position="274"/>
    </location>
</feature>
<evidence type="ECO:0000256" key="1">
    <source>
        <dbReference type="SAM" id="MobiDB-lite"/>
    </source>
</evidence>
<proteinExistence type="predicted"/>
<organism evidence="2 3">
    <name type="scientific">Blastococcus tunisiensis</name>
    <dbReference type="NCBI Taxonomy" id="1798228"/>
    <lineage>
        <taxon>Bacteria</taxon>
        <taxon>Bacillati</taxon>
        <taxon>Actinomycetota</taxon>
        <taxon>Actinomycetes</taxon>
        <taxon>Geodermatophilales</taxon>
        <taxon>Geodermatophilaceae</taxon>
        <taxon>Blastococcus</taxon>
    </lineage>
</organism>
<feature type="compositionally biased region" description="Basic residues" evidence="1">
    <location>
        <begin position="190"/>
        <end position="224"/>
    </location>
</feature>
<keyword evidence="3" id="KW-1185">Reference proteome</keyword>
<dbReference type="Proteomes" id="UP000198589">
    <property type="component" value="Unassembled WGS sequence"/>
</dbReference>